<reference evidence="1 2" key="1">
    <citation type="journal article" date="2012" name="Genome Biol.">
        <title>Sequencing three crocodilian genomes to illuminate the evolution of archosaurs and amniotes.</title>
        <authorList>
            <person name="St John J.A."/>
            <person name="Braun E.L."/>
            <person name="Isberg S.R."/>
            <person name="Miles L.G."/>
            <person name="Chong A.Y."/>
            <person name="Gongora J."/>
            <person name="Dalzell P."/>
            <person name="Moran C."/>
            <person name="Bed'hom B."/>
            <person name="Abzhanov A."/>
            <person name="Burgess S.C."/>
            <person name="Cooksey A.M."/>
            <person name="Castoe T.A."/>
            <person name="Crawford N.G."/>
            <person name="Densmore L.D."/>
            <person name="Drew J.C."/>
            <person name="Edwards S.V."/>
            <person name="Faircloth B.C."/>
            <person name="Fujita M.K."/>
            <person name="Greenwold M.J."/>
            <person name="Hoffmann F.G."/>
            <person name="Howard J.M."/>
            <person name="Iguchi T."/>
            <person name="Janes D.E."/>
            <person name="Khan S.Y."/>
            <person name="Kohno S."/>
            <person name="de Koning A.J."/>
            <person name="Lance S.L."/>
            <person name="McCarthy F.M."/>
            <person name="McCormack J.E."/>
            <person name="Merchant M.E."/>
            <person name="Peterson D.G."/>
            <person name="Pollock D.D."/>
            <person name="Pourmand N."/>
            <person name="Raney B.J."/>
            <person name="Roessler K.A."/>
            <person name="Sanford J.R."/>
            <person name="Sawyer R.H."/>
            <person name="Schmidt C.J."/>
            <person name="Triplett E.W."/>
            <person name="Tuberville T.D."/>
            <person name="Venegas-Anaya M."/>
            <person name="Howard J.T."/>
            <person name="Jarvis E.D."/>
            <person name="Guillette L.J.Jr."/>
            <person name="Glenn T.C."/>
            <person name="Green R.E."/>
            <person name="Ray D.A."/>
        </authorList>
    </citation>
    <scope>NUCLEOTIDE SEQUENCE [LARGE SCALE GENOMIC DNA]</scope>
    <source>
        <strain evidence="1">KSC_2009_1</strain>
    </source>
</reference>
<comment type="caution">
    <text evidence="1">The sequence shown here is derived from an EMBL/GenBank/DDBJ whole genome shotgun (WGS) entry which is preliminary data.</text>
</comment>
<organism evidence="1 2">
    <name type="scientific">Alligator mississippiensis</name>
    <name type="common">American alligator</name>
    <dbReference type="NCBI Taxonomy" id="8496"/>
    <lineage>
        <taxon>Eukaryota</taxon>
        <taxon>Metazoa</taxon>
        <taxon>Chordata</taxon>
        <taxon>Craniata</taxon>
        <taxon>Vertebrata</taxon>
        <taxon>Euteleostomi</taxon>
        <taxon>Archelosauria</taxon>
        <taxon>Archosauria</taxon>
        <taxon>Crocodylia</taxon>
        <taxon>Alligatoridae</taxon>
        <taxon>Alligatorinae</taxon>
        <taxon>Alligator</taxon>
    </lineage>
</organism>
<gene>
    <name evidence="1" type="ORF">Y1Q_0006521</name>
</gene>
<accession>A0A151M3S0</accession>
<evidence type="ECO:0000313" key="1">
    <source>
        <dbReference type="EMBL" id="KYO19165.1"/>
    </source>
</evidence>
<dbReference type="AlphaFoldDB" id="A0A151M3S0"/>
<protein>
    <submittedName>
        <fullName evidence="1">Uncharacterized protein</fullName>
    </submittedName>
</protein>
<name>A0A151M3S0_ALLMI</name>
<proteinExistence type="predicted"/>
<keyword evidence="2" id="KW-1185">Reference proteome</keyword>
<sequence length="74" mass="8071">MMVEIPSCMKNVSKLGKKKLEIQKSVSLTGKYPGNGKGTFSSSSGSRKCFKGVFNLPDSQEIVEILSSCILNRK</sequence>
<dbReference type="EMBL" id="AKHW03006692">
    <property type="protein sequence ID" value="KYO19165.1"/>
    <property type="molecule type" value="Genomic_DNA"/>
</dbReference>
<evidence type="ECO:0000313" key="2">
    <source>
        <dbReference type="Proteomes" id="UP000050525"/>
    </source>
</evidence>
<dbReference type="Proteomes" id="UP000050525">
    <property type="component" value="Unassembled WGS sequence"/>
</dbReference>